<dbReference type="GeneID" id="19686851"/>
<gene>
    <name evidence="1" type="ORF">CR8_100</name>
</gene>
<accession>A0A060ACI6</accession>
<sequence>MTDWATVEDLLTRIDAKIHGIGNDEEDVEFELREVMDLRGAFEGVRHELYHVRKCGIPGFTRGDFVRDKFNGKSFYVSDAEVQEGSDGYEWFYRSGFYFIPQSDLELVKPRGVV</sequence>
<organism evidence="1 2">
    <name type="scientific">Cronobacter phage CR8</name>
    <dbReference type="NCBI Taxonomy" id="1327934"/>
    <lineage>
        <taxon>Viruses</taxon>
        <taxon>Duplodnaviria</taxon>
        <taxon>Heunggongvirae</taxon>
        <taxon>Uroviricota</taxon>
        <taxon>Caudoviricetes</taxon>
        <taxon>Vequintavirinae</taxon>
        <taxon>Certrevirus</taxon>
        <taxon>Certrevirus CR8</taxon>
    </lineage>
</organism>
<evidence type="ECO:0000313" key="1">
    <source>
        <dbReference type="EMBL" id="AIA64630.1"/>
    </source>
</evidence>
<evidence type="ECO:0000313" key="2">
    <source>
        <dbReference type="Proteomes" id="UP000026984"/>
    </source>
</evidence>
<proteinExistence type="predicted"/>
<keyword evidence="2" id="KW-1185">Reference proteome</keyword>
<dbReference type="EMBL" id="KC954774">
    <property type="protein sequence ID" value="AIA64630.1"/>
    <property type="molecule type" value="Genomic_DNA"/>
</dbReference>
<reference evidence="1 2" key="1">
    <citation type="submission" date="2013-04" db="EMBL/GenBank/DDBJ databases">
        <title>Complete Genome Sequence of Cronobacter sakazakii Bacteriophage CR8.</title>
        <authorList>
            <person name="Kim Y."/>
            <person name="Shin H."/>
            <person name="Ryu S."/>
        </authorList>
    </citation>
    <scope>NUCLEOTIDE SEQUENCE [LARGE SCALE GENOMIC DNA]</scope>
</reference>
<name>A0A060ACI6_9CAUD</name>
<dbReference type="KEGG" id="vg:19686851"/>
<dbReference type="RefSeq" id="YP_009042337.1">
    <property type="nucleotide sequence ID" value="NC_024354.1"/>
</dbReference>
<protein>
    <submittedName>
        <fullName evidence="1">Uncharacterized protein</fullName>
    </submittedName>
</protein>
<dbReference type="Proteomes" id="UP000026984">
    <property type="component" value="Segment"/>
</dbReference>